<dbReference type="SUPFAM" id="SSF47413">
    <property type="entry name" value="lambda repressor-like DNA-binding domains"/>
    <property type="match status" value="1"/>
</dbReference>
<dbReference type="CDD" id="cd02209">
    <property type="entry name" value="cupin_XRE_C"/>
    <property type="match status" value="1"/>
</dbReference>
<dbReference type="SUPFAM" id="SSF51182">
    <property type="entry name" value="RmlC-like cupins"/>
    <property type="match status" value="1"/>
</dbReference>
<evidence type="ECO:0000313" key="3">
    <source>
        <dbReference type="EMBL" id="CAB4950602.1"/>
    </source>
</evidence>
<dbReference type="Pfam" id="PF01381">
    <property type="entry name" value="HTH_3"/>
    <property type="match status" value="1"/>
</dbReference>
<dbReference type="Pfam" id="PF07883">
    <property type="entry name" value="Cupin_2"/>
    <property type="match status" value="1"/>
</dbReference>
<dbReference type="CDD" id="cd00093">
    <property type="entry name" value="HTH_XRE"/>
    <property type="match status" value="1"/>
</dbReference>
<evidence type="ECO:0000259" key="2">
    <source>
        <dbReference type="PROSITE" id="PS50943"/>
    </source>
</evidence>
<dbReference type="GO" id="GO:0003700">
    <property type="term" value="F:DNA-binding transcription factor activity"/>
    <property type="evidence" value="ECO:0007669"/>
    <property type="project" value="TreeGrafter"/>
</dbReference>
<dbReference type="SMART" id="SM00530">
    <property type="entry name" value="HTH_XRE"/>
    <property type="match status" value="1"/>
</dbReference>
<dbReference type="EMBL" id="CAFBNF010000164">
    <property type="protein sequence ID" value="CAB4950602.1"/>
    <property type="molecule type" value="Genomic_DNA"/>
</dbReference>
<sequence length="194" mass="20755">MIKESLVPSGVEAEATIRRLGAVVREARKQQGLTLTALADQTGVSVSMLSMLERGVASPSIGTLVSVSSALGLHMANLFAQDQQERDPVSRRKEQIVYQTAEGVTRRIVHNDNGHGLEFVVNEYEPGTSSSGKPVHHSGTEFGMVISGTLTVSLDGVDQVLRAGDGITYASQVPHVISNHGRTLARAIWINLDS</sequence>
<protein>
    <submittedName>
        <fullName evidence="3">Unannotated protein</fullName>
    </submittedName>
</protein>
<dbReference type="InterPro" id="IPR001387">
    <property type="entry name" value="Cro/C1-type_HTH"/>
</dbReference>
<dbReference type="InterPro" id="IPR010982">
    <property type="entry name" value="Lambda_DNA-bd_dom_sf"/>
</dbReference>
<dbReference type="AlphaFoldDB" id="A0A6J7K8D2"/>
<dbReference type="InterPro" id="IPR050807">
    <property type="entry name" value="TransReg_Diox_bact_type"/>
</dbReference>
<keyword evidence="1" id="KW-0238">DNA-binding</keyword>
<dbReference type="InterPro" id="IPR013096">
    <property type="entry name" value="Cupin_2"/>
</dbReference>
<dbReference type="PROSITE" id="PS50943">
    <property type="entry name" value="HTH_CROC1"/>
    <property type="match status" value="1"/>
</dbReference>
<dbReference type="InterPro" id="IPR011051">
    <property type="entry name" value="RmlC_Cupin_sf"/>
</dbReference>
<dbReference type="Gene3D" id="1.10.260.40">
    <property type="entry name" value="lambda repressor-like DNA-binding domains"/>
    <property type="match status" value="1"/>
</dbReference>
<gene>
    <name evidence="3" type="ORF">UFOPK3773_01384</name>
</gene>
<dbReference type="PANTHER" id="PTHR46797:SF2">
    <property type="entry name" value="TRANSCRIPTIONAL REGULATOR"/>
    <property type="match status" value="1"/>
</dbReference>
<dbReference type="PANTHER" id="PTHR46797">
    <property type="entry name" value="HTH-TYPE TRANSCRIPTIONAL REGULATOR"/>
    <property type="match status" value="1"/>
</dbReference>
<evidence type="ECO:0000256" key="1">
    <source>
        <dbReference type="ARBA" id="ARBA00023125"/>
    </source>
</evidence>
<dbReference type="GO" id="GO:0005829">
    <property type="term" value="C:cytosol"/>
    <property type="evidence" value="ECO:0007669"/>
    <property type="project" value="TreeGrafter"/>
</dbReference>
<name>A0A6J7K8D2_9ZZZZ</name>
<organism evidence="3">
    <name type="scientific">freshwater metagenome</name>
    <dbReference type="NCBI Taxonomy" id="449393"/>
    <lineage>
        <taxon>unclassified sequences</taxon>
        <taxon>metagenomes</taxon>
        <taxon>ecological metagenomes</taxon>
    </lineage>
</organism>
<accession>A0A6J7K8D2</accession>
<proteinExistence type="predicted"/>
<dbReference type="Gene3D" id="2.60.120.10">
    <property type="entry name" value="Jelly Rolls"/>
    <property type="match status" value="1"/>
</dbReference>
<feature type="domain" description="HTH cro/C1-type" evidence="2">
    <location>
        <begin position="24"/>
        <end position="78"/>
    </location>
</feature>
<dbReference type="GO" id="GO:0003677">
    <property type="term" value="F:DNA binding"/>
    <property type="evidence" value="ECO:0007669"/>
    <property type="project" value="UniProtKB-KW"/>
</dbReference>
<dbReference type="InterPro" id="IPR014710">
    <property type="entry name" value="RmlC-like_jellyroll"/>
</dbReference>
<reference evidence="3" key="1">
    <citation type="submission" date="2020-05" db="EMBL/GenBank/DDBJ databases">
        <authorList>
            <person name="Chiriac C."/>
            <person name="Salcher M."/>
            <person name="Ghai R."/>
            <person name="Kavagutti S V."/>
        </authorList>
    </citation>
    <scope>NUCLEOTIDE SEQUENCE</scope>
</reference>